<proteinExistence type="predicted"/>
<evidence type="ECO:0000313" key="3">
    <source>
        <dbReference type="Proteomes" id="UP000027135"/>
    </source>
</evidence>
<gene>
    <name evidence="2" type="ORF">L798_00199</name>
</gene>
<dbReference type="Proteomes" id="UP000027135">
    <property type="component" value="Unassembled WGS sequence"/>
</dbReference>
<protein>
    <submittedName>
        <fullName evidence="2">Uncharacterized protein</fullName>
    </submittedName>
</protein>
<evidence type="ECO:0000256" key="1">
    <source>
        <dbReference type="SAM" id="MobiDB-lite"/>
    </source>
</evidence>
<name>A0A067QM97_ZOONE</name>
<dbReference type="STRING" id="136037.A0A067QM97"/>
<dbReference type="InParanoid" id="A0A067QM97"/>
<dbReference type="EMBL" id="KK853178">
    <property type="protein sequence ID" value="KDR10249.1"/>
    <property type="molecule type" value="Genomic_DNA"/>
</dbReference>
<organism evidence="2 3">
    <name type="scientific">Zootermopsis nevadensis</name>
    <name type="common">Dampwood termite</name>
    <dbReference type="NCBI Taxonomy" id="136037"/>
    <lineage>
        <taxon>Eukaryota</taxon>
        <taxon>Metazoa</taxon>
        <taxon>Ecdysozoa</taxon>
        <taxon>Arthropoda</taxon>
        <taxon>Hexapoda</taxon>
        <taxon>Insecta</taxon>
        <taxon>Pterygota</taxon>
        <taxon>Neoptera</taxon>
        <taxon>Polyneoptera</taxon>
        <taxon>Dictyoptera</taxon>
        <taxon>Blattodea</taxon>
        <taxon>Blattoidea</taxon>
        <taxon>Termitoidae</taxon>
        <taxon>Termopsidae</taxon>
        <taxon>Zootermopsis</taxon>
    </lineage>
</organism>
<sequence length="83" mass="9902">MRWAGHVASGYVSDLGGTSNERNDNYWKQQRQERYHRQDNWTNNTQTYHKESGQFNKQTPWILSNRRYATPDSVVSKLPSQLW</sequence>
<keyword evidence="3" id="KW-1185">Reference proteome</keyword>
<feature type="compositionally biased region" description="Basic and acidic residues" evidence="1">
    <location>
        <begin position="21"/>
        <end position="39"/>
    </location>
</feature>
<dbReference type="AlphaFoldDB" id="A0A067QM97"/>
<reference evidence="2 3" key="1">
    <citation type="journal article" date="2014" name="Nat. Commun.">
        <title>Molecular traces of alternative social organization in a termite genome.</title>
        <authorList>
            <person name="Terrapon N."/>
            <person name="Li C."/>
            <person name="Robertson H.M."/>
            <person name="Ji L."/>
            <person name="Meng X."/>
            <person name="Booth W."/>
            <person name="Chen Z."/>
            <person name="Childers C.P."/>
            <person name="Glastad K.M."/>
            <person name="Gokhale K."/>
            <person name="Gowin J."/>
            <person name="Gronenberg W."/>
            <person name="Hermansen R.A."/>
            <person name="Hu H."/>
            <person name="Hunt B.G."/>
            <person name="Huylmans A.K."/>
            <person name="Khalil S.M."/>
            <person name="Mitchell R.D."/>
            <person name="Munoz-Torres M.C."/>
            <person name="Mustard J.A."/>
            <person name="Pan H."/>
            <person name="Reese J.T."/>
            <person name="Scharf M.E."/>
            <person name="Sun F."/>
            <person name="Vogel H."/>
            <person name="Xiao J."/>
            <person name="Yang W."/>
            <person name="Yang Z."/>
            <person name="Yang Z."/>
            <person name="Zhou J."/>
            <person name="Zhu J."/>
            <person name="Brent C.S."/>
            <person name="Elsik C.G."/>
            <person name="Goodisman M.A."/>
            <person name="Liberles D.A."/>
            <person name="Roe R.M."/>
            <person name="Vargo E.L."/>
            <person name="Vilcinskas A."/>
            <person name="Wang J."/>
            <person name="Bornberg-Bauer E."/>
            <person name="Korb J."/>
            <person name="Zhang G."/>
            <person name="Liebig J."/>
        </authorList>
    </citation>
    <scope>NUCLEOTIDE SEQUENCE [LARGE SCALE GENOMIC DNA]</scope>
    <source>
        <tissue evidence="2">Whole organism</tissue>
    </source>
</reference>
<evidence type="ECO:0000313" key="2">
    <source>
        <dbReference type="EMBL" id="KDR10249.1"/>
    </source>
</evidence>
<feature type="region of interest" description="Disordered" evidence="1">
    <location>
        <begin position="1"/>
        <end position="40"/>
    </location>
</feature>
<accession>A0A067QM97</accession>